<comment type="similarity">
    <text evidence="2 13">Belongs to the amiloride-sensitive sodium channel (TC 1.A.6) family.</text>
</comment>
<keyword evidence="11 13" id="KW-0739">Sodium transport</keyword>
<name>A0A7E4VKJ7_PANRE</name>
<keyword evidence="12 13" id="KW-0407">Ion channel</keyword>
<accession>A0A7E4VKJ7</accession>
<dbReference type="GO" id="GO:0005886">
    <property type="term" value="C:plasma membrane"/>
    <property type="evidence" value="ECO:0007669"/>
    <property type="project" value="TreeGrafter"/>
</dbReference>
<feature type="compositionally biased region" description="Basic and acidic residues" evidence="14">
    <location>
        <begin position="26"/>
        <end position="48"/>
    </location>
</feature>
<feature type="region of interest" description="Disordered" evidence="14">
    <location>
        <begin position="25"/>
        <end position="49"/>
    </location>
</feature>
<dbReference type="PANTHER" id="PTHR11690:SF284">
    <property type="entry name" value="ACID-SENSING ION CHANNEL 1"/>
    <property type="match status" value="1"/>
</dbReference>
<proteinExistence type="inferred from homology"/>
<keyword evidence="9 15" id="KW-0472">Membrane</keyword>
<keyword evidence="4 13" id="KW-0894">Sodium channel</keyword>
<dbReference type="Proteomes" id="UP000492821">
    <property type="component" value="Unassembled WGS sequence"/>
</dbReference>
<keyword evidence="16" id="KW-1185">Reference proteome</keyword>
<reference evidence="16" key="1">
    <citation type="journal article" date="2013" name="Genetics">
        <title>The draft genome and transcriptome of Panagrellus redivivus are shaped by the harsh demands of a free-living lifestyle.</title>
        <authorList>
            <person name="Srinivasan J."/>
            <person name="Dillman A.R."/>
            <person name="Macchietto M.G."/>
            <person name="Heikkinen L."/>
            <person name="Lakso M."/>
            <person name="Fracchia K.M."/>
            <person name="Antoshechkin I."/>
            <person name="Mortazavi A."/>
            <person name="Wong G."/>
            <person name="Sternberg P.W."/>
        </authorList>
    </citation>
    <scope>NUCLEOTIDE SEQUENCE [LARGE SCALE GENOMIC DNA]</scope>
    <source>
        <strain evidence="16">MT8872</strain>
    </source>
</reference>
<organism evidence="16 17">
    <name type="scientific">Panagrellus redivivus</name>
    <name type="common">Microworm</name>
    <dbReference type="NCBI Taxonomy" id="6233"/>
    <lineage>
        <taxon>Eukaryota</taxon>
        <taxon>Metazoa</taxon>
        <taxon>Ecdysozoa</taxon>
        <taxon>Nematoda</taxon>
        <taxon>Chromadorea</taxon>
        <taxon>Rhabditida</taxon>
        <taxon>Tylenchina</taxon>
        <taxon>Panagrolaimomorpha</taxon>
        <taxon>Panagrolaimoidea</taxon>
        <taxon>Panagrolaimidae</taxon>
        <taxon>Panagrellus</taxon>
    </lineage>
</organism>
<dbReference type="Pfam" id="PF00858">
    <property type="entry name" value="ASC"/>
    <property type="match status" value="1"/>
</dbReference>
<keyword evidence="6 15" id="KW-1133">Transmembrane helix</keyword>
<sequence length="532" mass="59948">MQTSHSCDKEVYYFKGEVSVTAKHRMTTDHDGRKSVGKDDASNERDPSELPLSRNVIFHVLDDESREFASLTTYHGIIRIYNSATWPSLIFWCLVVIVCLLLFMIHSGVLLTIYVSKPVFTDATLMRANFSDSHNAGVTFCLQKMPLYFTENFDKIPHVNDTYREMLLQNSPECTEVLKLIKVDGERIPNFCALFRKTITQFGVCFTGIELPITVRSLFTAVVRVPNSFEDISFAVHAYGMSSINVDAQGIRIPVGFSVSSVIKYSSQTFLDRSPLSMCSDDVLDDHSTTLLDNCQRRCLTSQIITACKCTPHFSGPGRYPYCSVESTRTCVKPARRNAKPCRCPVACRRNVFQVVKTSYAKVRKSANSFSKFSMSFLNKAVYIDVQKPKFRTIDLLSYVAGSMGLFLGMSCITLLEVFIFLFKAVWGSMHVQRHRDYLKSLDVTPIKALVTQEGKPDASGNPAIVRLLADQCNSNIRVTDISRPPIILHVQSQSGFRRFSIQIEKKNDDVEQRIRAYSNISIKCSSSVTQA</sequence>
<keyword evidence="10" id="KW-0325">Glycoprotein</keyword>
<dbReference type="InterPro" id="IPR001873">
    <property type="entry name" value="ENaC"/>
</dbReference>
<evidence type="ECO:0000256" key="9">
    <source>
        <dbReference type="ARBA" id="ARBA00023136"/>
    </source>
</evidence>
<evidence type="ECO:0000256" key="2">
    <source>
        <dbReference type="ARBA" id="ARBA00007193"/>
    </source>
</evidence>
<evidence type="ECO:0000313" key="16">
    <source>
        <dbReference type="Proteomes" id="UP000492821"/>
    </source>
</evidence>
<keyword evidence="7" id="KW-0915">Sodium</keyword>
<evidence type="ECO:0000256" key="15">
    <source>
        <dbReference type="SAM" id="Phobius"/>
    </source>
</evidence>
<evidence type="ECO:0000256" key="1">
    <source>
        <dbReference type="ARBA" id="ARBA00004141"/>
    </source>
</evidence>
<feature type="transmembrane region" description="Helical" evidence="15">
    <location>
        <begin position="396"/>
        <end position="427"/>
    </location>
</feature>
<dbReference type="Gene3D" id="1.10.287.770">
    <property type="entry name" value="YojJ-like"/>
    <property type="match status" value="1"/>
</dbReference>
<evidence type="ECO:0000256" key="3">
    <source>
        <dbReference type="ARBA" id="ARBA00022448"/>
    </source>
</evidence>
<dbReference type="AlphaFoldDB" id="A0A7E4VKJ7"/>
<protein>
    <submittedName>
        <fullName evidence="17">Amiloride-sensitive sodium channel</fullName>
    </submittedName>
</protein>
<dbReference type="GO" id="GO:0015280">
    <property type="term" value="F:ligand-gated sodium channel activity"/>
    <property type="evidence" value="ECO:0007669"/>
    <property type="project" value="TreeGrafter"/>
</dbReference>
<feature type="transmembrane region" description="Helical" evidence="15">
    <location>
        <begin position="89"/>
        <end position="115"/>
    </location>
</feature>
<dbReference type="WBParaSite" id="Pan_g21890.t1">
    <property type="protein sequence ID" value="Pan_g21890.t1"/>
    <property type="gene ID" value="Pan_g21890"/>
</dbReference>
<evidence type="ECO:0000256" key="10">
    <source>
        <dbReference type="ARBA" id="ARBA00023180"/>
    </source>
</evidence>
<keyword evidence="5 13" id="KW-0812">Transmembrane</keyword>
<evidence type="ECO:0000256" key="12">
    <source>
        <dbReference type="ARBA" id="ARBA00023303"/>
    </source>
</evidence>
<dbReference type="PANTHER" id="PTHR11690">
    <property type="entry name" value="AMILORIDE-SENSITIVE SODIUM CHANNEL-RELATED"/>
    <property type="match status" value="1"/>
</dbReference>
<evidence type="ECO:0000313" key="17">
    <source>
        <dbReference type="WBParaSite" id="Pan_g21890.t1"/>
    </source>
</evidence>
<reference evidence="17" key="2">
    <citation type="submission" date="2020-10" db="UniProtKB">
        <authorList>
            <consortium name="WormBaseParasite"/>
        </authorList>
    </citation>
    <scope>IDENTIFICATION</scope>
</reference>
<evidence type="ECO:0000256" key="4">
    <source>
        <dbReference type="ARBA" id="ARBA00022461"/>
    </source>
</evidence>
<keyword evidence="8 13" id="KW-0406">Ion transport</keyword>
<evidence type="ECO:0000256" key="7">
    <source>
        <dbReference type="ARBA" id="ARBA00023053"/>
    </source>
</evidence>
<evidence type="ECO:0000256" key="6">
    <source>
        <dbReference type="ARBA" id="ARBA00022989"/>
    </source>
</evidence>
<evidence type="ECO:0000256" key="5">
    <source>
        <dbReference type="ARBA" id="ARBA00022692"/>
    </source>
</evidence>
<evidence type="ECO:0000256" key="13">
    <source>
        <dbReference type="RuleBase" id="RU000679"/>
    </source>
</evidence>
<evidence type="ECO:0000256" key="14">
    <source>
        <dbReference type="SAM" id="MobiDB-lite"/>
    </source>
</evidence>
<evidence type="ECO:0000256" key="11">
    <source>
        <dbReference type="ARBA" id="ARBA00023201"/>
    </source>
</evidence>
<dbReference type="Gene3D" id="1.10.287.820">
    <property type="entry name" value="Acid-sensing ion channel domain"/>
    <property type="match status" value="1"/>
</dbReference>
<keyword evidence="3 13" id="KW-0813">Transport</keyword>
<evidence type="ECO:0000256" key="8">
    <source>
        <dbReference type="ARBA" id="ARBA00023065"/>
    </source>
</evidence>
<comment type="subcellular location">
    <subcellularLocation>
        <location evidence="1">Membrane</location>
        <topology evidence="1">Multi-pass membrane protein</topology>
    </subcellularLocation>
</comment>